<dbReference type="EMBL" id="BMHZ01000002">
    <property type="protein sequence ID" value="GGH04867.1"/>
    <property type="molecule type" value="Genomic_DNA"/>
</dbReference>
<evidence type="ECO:0000313" key="3">
    <source>
        <dbReference type="Proteomes" id="UP000642938"/>
    </source>
</evidence>
<sequence length="515" mass="54590">MLLMMKNKLKYFLLLAVVVAIYTSCKREDDYRYKFSEAGFISNFDLRRYYKGSDLSLNPGAIGGAISIRGVVVSDFRSGNSVPGLIALQNSRINGSADSLRGISFNVGAAAADYIPGDSLHIKLEGGVLKKVDGILQVTGLTSSAITKVASGRTIKLQAANTNTILANPDRYESTLVAINNAVYDPEPASNVVYLGDKILNDGFGTATLRTSASATFANTPVQPSGNFTGVVYVTGTGTSKKIEYRMRTVDDFFYVPMPKLSAAIISGFLADPNSTDGNYEYIQFLATRDIDFAATPFSVYTNNNAGATAFPSQGWNTGALRTYKFNLTSGSVKKGQFFYVGGAGQRINGSASTVVPASKWISPVDYTKVPGANGIGDVTSNLLANSGNVAGIAIFEGTNITPNSVPLDVIFYGGAGGSFYTAGPPEYGFRITITDKFATYAGKVPQEYYGKGTNDISKRFVGFPTAISFAKLGGVYKAAKGGWESVRTMTSVALTNTSALSDIETGGVTALVEK</sequence>
<reference evidence="3" key="1">
    <citation type="journal article" date="2019" name="Int. J. Syst. Evol. Microbiol.">
        <title>The Global Catalogue of Microorganisms (GCM) 10K type strain sequencing project: providing services to taxonomists for standard genome sequencing and annotation.</title>
        <authorList>
            <consortium name="The Broad Institute Genomics Platform"/>
            <consortium name="The Broad Institute Genome Sequencing Center for Infectious Disease"/>
            <person name="Wu L."/>
            <person name="Ma J."/>
        </authorList>
    </citation>
    <scope>NUCLEOTIDE SEQUENCE [LARGE SCALE GENOMIC DNA]</scope>
    <source>
        <strain evidence="3">CGMCC 1.15287</strain>
    </source>
</reference>
<protein>
    <recommendedName>
        <fullName evidence="1">DUF5689 domain-containing protein</fullName>
    </recommendedName>
</protein>
<feature type="domain" description="DUF5689" evidence="1">
    <location>
        <begin position="61"/>
        <end position="235"/>
    </location>
</feature>
<organism evidence="2 3">
    <name type="scientific">Pedobacter zeae</name>
    <dbReference type="NCBI Taxonomy" id="1737356"/>
    <lineage>
        <taxon>Bacteria</taxon>
        <taxon>Pseudomonadati</taxon>
        <taxon>Bacteroidota</taxon>
        <taxon>Sphingobacteriia</taxon>
        <taxon>Sphingobacteriales</taxon>
        <taxon>Sphingobacteriaceae</taxon>
        <taxon>Pedobacter</taxon>
    </lineage>
</organism>
<evidence type="ECO:0000259" key="1">
    <source>
        <dbReference type="Pfam" id="PF18942"/>
    </source>
</evidence>
<evidence type="ECO:0000313" key="2">
    <source>
        <dbReference type="EMBL" id="GGH04867.1"/>
    </source>
</evidence>
<keyword evidence="3" id="KW-1185">Reference proteome</keyword>
<gene>
    <name evidence="2" type="ORF">GCM10007422_20660</name>
</gene>
<comment type="caution">
    <text evidence="2">The sequence shown here is derived from an EMBL/GenBank/DDBJ whole genome shotgun (WGS) entry which is preliminary data.</text>
</comment>
<dbReference type="InterPro" id="IPR043744">
    <property type="entry name" value="DUF5689"/>
</dbReference>
<accession>A0ABQ1XVU0</accession>
<dbReference type="Proteomes" id="UP000642938">
    <property type="component" value="Unassembled WGS sequence"/>
</dbReference>
<proteinExistence type="predicted"/>
<dbReference type="Pfam" id="PF18942">
    <property type="entry name" value="DUF5689"/>
    <property type="match status" value="1"/>
</dbReference>
<name>A0ABQ1XVU0_9SPHI</name>